<organism evidence="2 3">
    <name type="scientific">Rummeliibacillus stabekisii</name>
    <dbReference type="NCBI Taxonomy" id="241244"/>
    <lineage>
        <taxon>Bacteria</taxon>
        <taxon>Bacillati</taxon>
        <taxon>Bacillota</taxon>
        <taxon>Bacilli</taxon>
        <taxon>Bacillales</taxon>
        <taxon>Caryophanaceae</taxon>
        <taxon>Rummeliibacillus</taxon>
    </lineage>
</organism>
<name>A0A143H9H9_9BACL</name>
<dbReference type="STRING" id="241244.ATY39_01320"/>
<evidence type="ECO:0000313" key="2">
    <source>
        <dbReference type="EMBL" id="AMW98176.1"/>
    </source>
</evidence>
<feature type="domain" description="PilZ" evidence="1">
    <location>
        <begin position="12"/>
        <end position="82"/>
    </location>
</feature>
<dbReference type="Gene3D" id="2.40.10.220">
    <property type="entry name" value="predicted glycosyltransferase like domains"/>
    <property type="match status" value="1"/>
</dbReference>
<proteinExistence type="predicted"/>
<evidence type="ECO:0000259" key="1">
    <source>
        <dbReference type="Pfam" id="PF07238"/>
    </source>
</evidence>
<dbReference type="KEGG" id="rst:ATY39_01320"/>
<dbReference type="AlphaFoldDB" id="A0A143H9H9"/>
<sequence>MDGIVQDFSSTSEFCQLVDLSPSGARIALNDNLPIEGKVCVIELLFVLHTKPIAVHGEVKWKRPAFGHYYYGIDLETDELIETLIISELKLRRKQEIIDKKQQV</sequence>
<dbReference type="GO" id="GO:0035438">
    <property type="term" value="F:cyclic-di-GMP binding"/>
    <property type="evidence" value="ECO:0007669"/>
    <property type="project" value="InterPro"/>
</dbReference>
<dbReference type="SUPFAM" id="SSF141371">
    <property type="entry name" value="PilZ domain-like"/>
    <property type="match status" value="1"/>
</dbReference>
<reference evidence="2 3" key="1">
    <citation type="journal article" date="2016" name="Genome Announc.">
        <title>Whole-Genome Sequence of Rummeliibacillus stabekisii Strain PP9 Isolated from Antarctic Soil.</title>
        <authorList>
            <person name="da Mota F.F."/>
            <person name="Vollu R.E."/>
            <person name="Jurelevicius D."/>
            <person name="Seldin L."/>
        </authorList>
    </citation>
    <scope>NUCLEOTIDE SEQUENCE [LARGE SCALE GENOMIC DNA]</scope>
    <source>
        <strain evidence="2 3">PP9</strain>
    </source>
</reference>
<gene>
    <name evidence="2" type="ORF">ATY39_01320</name>
</gene>
<reference evidence="3" key="2">
    <citation type="submission" date="2016-03" db="EMBL/GenBank/DDBJ databases">
        <authorList>
            <person name="Seldin L."/>
        </authorList>
    </citation>
    <scope>NUCLEOTIDE SEQUENCE [LARGE SCALE GENOMIC DNA]</scope>
    <source>
        <strain evidence="3">PP9</strain>
    </source>
</reference>
<protein>
    <recommendedName>
        <fullName evidence="1">PilZ domain-containing protein</fullName>
    </recommendedName>
</protein>
<dbReference type="Pfam" id="PF07238">
    <property type="entry name" value="PilZ"/>
    <property type="match status" value="1"/>
</dbReference>
<dbReference type="Proteomes" id="UP000076021">
    <property type="component" value="Chromosome"/>
</dbReference>
<dbReference type="EMBL" id="CP014806">
    <property type="protein sequence ID" value="AMW98176.1"/>
    <property type="molecule type" value="Genomic_DNA"/>
</dbReference>
<evidence type="ECO:0000313" key="3">
    <source>
        <dbReference type="Proteomes" id="UP000076021"/>
    </source>
</evidence>
<keyword evidence="3" id="KW-1185">Reference proteome</keyword>
<dbReference type="RefSeq" id="WP_066784707.1">
    <property type="nucleotide sequence ID" value="NZ_JAMAVX010000001.1"/>
</dbReference>
<accession>A0A143H9H9</accession>
<dbReference type="InterPro" id="IPR009875">
    <property type="entry name" value="PilZ_domain"/>
</dbReference>